<dbReference type="Proteomes" id="UP000717634">
    <property type="component" value="Unassembled WGS sequence"/>
</dbReference>
<dbReference type="EMBL" id="JAAVTK010000013">
    <property type="protein sequence ID" value="NKI91126.1"/>
    <property type="molecule type" value="Genomic_DNA"/>
</dbReference>
<keyword evidence="2" id="KW-1185">Reference proteome</keyword>
<comment type="caution">
    <text evidence="1">The sequence shown here is derived from an EMBL/GenBank/DDBJ whole genome shotgun (WGS) entry which is preliminary data.</text>
</comment>
<proteinExistence type="predicted"/>
<evidence type="ECO:0000313" key="2">
    <source>
        <dbReference type="Proteomes" id="UP000717634"/>
    </source>
</evidence>
<name>A0ABX1HLI2_9BACT</name>
<reference evidence="1 2" key="1">
    <citation type="submission" date="2020-03" db="EMBL/GenBank/DDBJ databases">
        <title>Genomic Encyclopedia of Type Strains, Phase IV (KMG-V): Genome sequencing to study the core and pangenomes of soil and plant-associated prokaryotes.</title>
        <authorList>
            <person name="Whitman W."/>
        </authorList>
    </citation>
    <scope>NUCLEOTIDE SEQUENCE [LARGE SCALE GENOMIC DNA]</scope>
    <source>
        <strain evidence="1 2">1B</strain>
    </source>
</reference>
<gene>
    <name evidence="1" type="ORF">HBN54_003738</name>
</gene>
<accession>A0ABX1HLI2</accession>
<sequence length="42" mass="4911">MVSLMFEQRDLRRQNIKLTISLVHHLTTYTTYTTTLGRGNSL</sequence>
<organism evidence="1 2">
    <name type="scientific">Hymenobacter artigasi</name>
    <dbReference type="NCBI Taxonomy" id="2719616"/>
    <lineage>
        <taxon>Bacteria</taxon>
        <taxon>Pseudomonadati</taxon>
        <taxon>Bacteroidota</taxon>
        <taxon>Cytophagia</taxon>
        <taxon>Cytophagales</taxon>
        <taxon>Hymenobacteraceae</taxon>
        <taxon>Hymenobacter</taxon>
    </lineage>
</organism>
<evidence type="ECO:0000313" key="1">
    <source>
        <dbReference type="EMBL" id="NKI91126.1"/>
    </source>
</evidence>
<protein>
    <submittedName>
        <fullName evidence="1">Uncharacterized protein</fullName>
    </submittedName>
</protein>